<dbReference type="EMBL" id="BKCJ011343995">
    <property type="protein sequence ID" value="GFD23332.1"/>
    <property type="molecule type" value="Genomic_DNA"/>
</dbReference>
<evidence type="ECO:0000313" key="1">
    <source>
        <dbReference type="EMBL" id="GFD23332.1"/>
    </source>
</evidence>
<sequence>MDVIPRLEMGERCQSPIPPLTTGARVGGSVMILSRTTTRLSKGTQHLIPAKHASKCSRLNQMFGILLEK</sequence>
<name>A0A699UJQ4_TANCI</name>
<dbReference type="AlphaFoldDB" id="A0A699UJQ4"/>
<protein>
    <submittedName>
        <fullName evidence="1">Uncharacterized protein</fullName>
    </submittedName>
</protein>
<gene>
    <name evidence="1" type="ORF">Tci_895301</name>
</gene>
<organism evidence="1">
    <name type="scientific">Tanacetum cinerariifolium</name>
    <name type="common">Dalmatian daisy</name>
    <name type="synonym">Chrysanthemum cinerariifolium</name>
    <dbReference type="NCBI Taxonomy" id="118510"/>
    <lineage>
        <taxon>Eukaryota</taxon>
        <taxon>Viridiplantae</taxon>
        <taxon>Streptophyta</taxon>
        <taxon>Embryophyta</taxon>
        <taxon>Tracheophyta</taxon>
        <taxon>Spermatophyta</taxon>
        <taxon>Magnoliopsida</taxon>
        <taxon>eudicotyledons</taxon>
        <taxon>Gunneridae</taxon>
        <taxon>Pentapetalae</taxon>
        <taxon>asterids</taxon>
        <taxon>campanulids</taxon>
        <taxon>Asterales</taxon>
        <taxon>Asteraceae</taxon>
        <taxon>Asteroideae</taxon>
        <taxon>Anthemideae</taxon>
        <taxon>Anthemidinae</taxon>
        <taxon>Tanacetum</taxon>
    </lineage>
</organism>
<reference evidence="1" key="1">
    <citation type="journal article" date="2019" name="Sci. Rep.">
        <title>Draft genome of Tanacetum cinerariifolium, the natural source of mosquito coil.</title>
        <authorList>
            <person name="Yamashiro T."/>
            <person name="Shiraishi A."/>
            <person name="Satake H."/>
            <person name="Nakayama K."/>
        </authorList>
    </citation>
    <scope>NUCLEOTIDE SEQUENCE</scope>
</reference>
<proteinExistence type="predicted"/>
<comment type="caution">
    <text evidence="1">The sequence shown here is derived from an EMBL/GenBank/DDBJ whole genome shotgun (WGS) entry which is preliminary data.</text>
</comment>
<accession>A0A699UJQ4</accession>